<gene>
    <name evidence="1" type="ORF">MJO28_013301</name>
</gene>
<name>A0ACC0DY59_9BASI</name>
<proteinExistence type="predicted"/>
<dbReference type="EMBL" id="CM045877">
    <property type="protein sequence ID" value="KAI7941016.1"/>
    <property type="molecule type" value="Genomic_DNA"/>
</dbReference>
<reference evidence="2" key="1">
    <citation type="journal article" date="2018" name="BMC Genomics">
        <title>Genomic insights into host adaptation between the wheat stripe rust pathogen (Puccinia striiformis f. sp. tritici) and the barley stripe rust pathogen (Puccinia striiformis f. sp. hordei).</title>
        <authorList>
            <person name="Xia C."/>
            <person name="Wang M."/>
            <person name="Yin C."/>
            <person name="Cornejo O.E."/>
            <person name="Hulbert S.H."/>
            <person name="Chen X."/>
        </authorList>
    </citation>
    <scope>NUCLEOTIDE SEQUENCE [LARGE SCALE GENOMIC DNA]</scope>
    <source>
        <strain evidence="2">93-210</strain>
    </source>
</reference>
<reference evidence="2" key="2">
    <citation type="journal article" date="2018" name="Mol. Plant Microbe Interact.">
        <title>Genome sequence resources for the wheat stripe rust pathogen (Puccinia striiformis f. sp. tritici) and the barley stripe rust pathogen (Puccinia striiformis f. sp. hordei).</title>
        <authorList>
            <person name="Xia C."/>
            <person name="Wang M."/>
            <person name="Yin C."/>
            <person name="Cornejo O.E."/>
            <person name="Hulbert S.H."/>
            <person name="Chen X."/>
        </authorList>
    </citation>
    <scope>NUCLEOTIDE SEQUENCE [LARGE SCALE GENOMIC DNA]</scope>
    <source>
        <strain evidence="2">93-210</strain>
    </source>
</reference>
<evidence type="ECO:0000313" key="2">
    <source>
        <dbReference type="Proteomes" id="UP001060170"/>
    </source>
</evidence>
<evidence type="ECO:0000313" key="1">
    <source>
        <dbReference type="EMBL" id="KAI7941016.1"/>
    </source>
</evidence>
<accession>A0ACC0DY59</accession>
<sequence length="342" mass="39407">MEQCTGLAIYLFILGELCDSLLNQTMSHFDCIYLREQENSTDGSSSQNFMVLDVRQMMPKIFIIVKSIMSGRVKMPKWDHIHSGDFHLSCHFYYAERSDNQIALKEFPTNKQIAKLLKLAEKQAETLIKFTGMQKVPGVESSQSSTGLSVNNVISPSAHKYIMLTTNTSDDVLFSITKQYYFKSPRAHNNHRQTNELEDAFSEAVLIAVSNTQIPMSIVNVFNFEHQSSRKWVTPTHELHQDNLICHCHDHDSRIQLHHRNERKRCQNIVKSNSSESIDKLDAKSCSKIVAICLLIIHWENPWAVLLQQRPAQLYKRVFHSVKTLIYPCAALQLYCLEFCRI</sequence>
<feature type="non-terminal residue" evidence="1">
    <location>
        <position position="342"/>
    </location>
</feature>
<keyword evidence="2" id="KW-1185">Reference proteome</keyword>
<protein>
    <submittedName>
        <fullName evidence="1">Uncharacterized protein</fullName>
    </submittedName>
</protein>
<comment type="caution">
    <text evidence="1">The sequence shown here is derived from an EMBL/GenBank/DDBJ whole genome shotgun (WGS) entry which is preliminary data.</text>
</comment>
<organism evidence="1 2">
    <name type="scientific">Puccinia striiformis f. sp. tritici</name>
    <dbReference type="NCBI Taxonomy" id="168172"/>
    <lineage>
        <taxon>Eukaryota</taxon>
        <taxon>Fungi</taxon>
        <taxon>Dikarya</taxon>
        <taxon>Basidiomycota</taxon>
        <taxon>Pucciniomycotina</taxon>
        <taxon>Pucciniomycetes</taxon>
        <taxon>Pucciniales</taxon>
        <taxon>Pucciniaceae</taxon>
        <taxon>Puccinia</taxon>
    </lineage>
</organism>
<dbReference type="Proteomes" id="UP001060170">
    <property type="component" value="Chromosome 13"/>
</dbReference>
<reference evidence="1 2" key="3">
    <citation type="journal article" date="2022" name="Microbiol. Spectr.">
        <title>Folding features and dynamics of 3D genome architecture in plant fungal pathogens.</title>
        <authorList>
            <person name="Xia C."/>
        </authorList>
    </citation>
    <scope>NUCLEOTIDE SEQUENCE [LARGE SCALE GENOMIC DNA]</scope>
    <source>
        <strain evidence="1 2">93-210</strain>
    </source>
</reference>